<name>A0A5S5DW98_9FLAO</name>
<dbReference type="PANTHER" id="PTHR31302">
    <property type="entry name" value="TRANSMEMBRANE PROTEIN WITH METALLOPHOSPHOESTERASE DOMAIN-RELATED"/>
    <property type="match status" value="1"/>
</dbReference>
<feature type="transmembrane region" description="Helical" evidence="3">
    <location>
        <begin position="115"/>
        <end position="139"/>
    </location>
</feature>
<dbReference type="Gene3D" id="3.60.21.10">
    <property type="match status" value="1"/>
</dbReference>
<feature type="transmembrane region" description="Helical" evidence="3">
    <location>
        <begin position="80"/>
        <end position="103"/>
    </location>
</feature>
<dbReference type="CDD" id="cd07385">
    <property type="entry name" value="MPP_YkuE_C"/>
    <property type="match status" value="1"/>
</dbReference>
<dbReference type="Pfam" id="PF00149">
    <property type="entry name" value="Metallophos"/>
    <property type="match status" value="1"/>
</dbReference>
<gene>
    <name evidence="5" type="ORF">C7447_101861</name>
</gene>
<protein>
    <recommendedName>
        <fullName evidence="4">Calcineurin-like phosphoesterase domain-containing protein</fullName>
    </recommendedName>
</protein>
<keyword evidence="6" id="KW-1185">Reference proteome</keyword>
<feature type="transmembrane region" description="Helical" evidence="3">
    <location>
        <begin position="7"/>
        <end position="26"/>
    </location>
</feature>
<dbReference type="Proteomes" id="UP000323136">
    <property type="component" value="Unassembled WGS sequence"/>
</dbReference>
<dbReference type="RefSeq" id="WP_148869059.1">
    <property type="nucleotide sequence ID" value="NZ_VNIA01000001.1"/>
</dbReference>
<evidence type="ECO:0000256" key="1">
    <source>
        <dbReference type="ARBA" id="ARBA00022723"/>
    </source>
</evidence>
<sequence length="408" mass="47048">MRSYSLFTITLLCLAILLVDILAFYWLQTITELFKKPILQTFINVLFWIFTIGLISSILILKVRLDDITPSRKQNLIASFYGLTISSFVPKLIFVIIISVLYFSNSVFSENESLAFISVVGLLSGFLPFFVIVNGILIARYKFKIHPIKLHLKTLPKGFEGFKIVQLSDIHIGSFNYRYHILEKAVKLINDQKPDIICFTGDLVNNYSWELHDWEKVFKKLQAKKGKFAVLGNHDYGDYSDWETPIQKEENFNTIKQFFSDIDFNLLMNEAKTINIENNEIAIVGVENWGSPPFKQYGDLKKAISEVKEIPFKVLLSHDPSHWAEEVLNETNIALTLSGHTHGMQAGLEYKNFQWSPIKFKYKQWAGLYKEGNQYLYVNRGLGWLGFPARIGMRPEITVFELSSNRPT</sequence>
<keyword evidence="3" id="KW-1133">Transmembrane helix</keyword>
<dbReference type="InterPro" id="IPR029052">
    <property type="entry name" value="Metallo-depent_PP-like"/>
</dbReference>
<accession>A0A5S5DW98</accession>
<evidence type="ECO:0000313" key="6">
    <source>
        <dbReference type="Proteomes" id="UP000323136"/>
    </source>
</evidence>
<dbReference type="EMBL" id="VNIA01000001">
    <property type="protein sequence ID" value="TYQ00251.1"/>
    <property type="molecule type" value="Genomic_DNA"/>
</dbReference>
<proteinExistence type="predicted"/>
<feature type="domain" description="Calcineurin-like phosphoesterase" evidence="4">
    <location>
        <begin position="162"/>
        <end position="343"/>
    </location>
</feature>
<dbReference type="SUPFAM" id="SSF56300">
    <property type="entry name" value="Metallo-dependent phosphatases"/>
    <property type="match status" value="1"/>
</dbReference>
<keyword evidence="3" id="KW-0472">Membrane</keyword>
<dbReference type="OrthoDB" id="9780884at2"/>
<dbReference type="GO" id="GO:0008758">
    <property type="term" value="F:UDP-2,3-diacylglucosamine hydrolase activity"/>
    <property type="evidence" value="ECO:0007669"/>
    <property type="project" value="TreeGrafter"/>
</dbReference>
<dbReference type="InterPro" id="IPR051158">
    <property type="entry name" value="Metallophosphoesterase_sf"/>
</dbReference>
<keyword evidence="2" id="KW-0378">Hydrolase</keyword>
<evidence type="ECO:0000256" key="3">
    <source>
        <dbReference type="SAM" id="Phobius"/>
    </source>
</evidence>
<reference evidence="5 6" key="1">
    <citation type="submission" date="2019-07" db="EMBL/GenBank/DDBJ databases">
        <title>Genomic Encyclopedia of Type Strains, Phase IV (KMG-IV): sequencing the most valuable type-strain genomes for metagenomic binning, comparative biology and taxonomic classification.</title>
        <authorList>
            <person name="Goeker M."/>
        </authorList>
    </citation>
    <scope>NUCLEOTIDE SEQUENCE [LARGE SCALE GENOMIC DNA]</scope>
    <source>
        <strain evidence="5 6">DSM 18961</strain>
    </source>
</reference>
<dbReference type="GO" id="GO:0016020">
    <property type="term" value="C:membrane"/>
    <property type="evidence" value="ECO:0007669"/>
    <property type="project" value="GOC"/>
</dbReference>
<dbReference type="GO" id="GO:0046872">
    <property type="term" value="F:metal ion binding"/>
    <property type="evidence" value="ECO:0007669"/>
    <property type="project" value="UniProtKB-KW"/>
</dbReference>
<dbReference type="PANTHER" id="PTHR31302:SF31">
    <property type="entry name" value="PHOSPHODIESTERASE YAEI"/>
    <property type="match status" value="1"/>
</dbReference>
<comment type="caution">
    <text evidence="5">The sequence shown here is derived from an EMBL/GenBank/DDBJ whole genome shotgun (WGS) entry which is preliminary data.</text>
</comment>
<dbReference type="InterPro" id="IPR004843">
    <property type="entry name" value="Calcineurin-like_PHP"/>
</dbReference>
<keyword evidence="3" id="KW-0812">Transmembrane</keyword>
<evidence type="ECO:0000259" key="4">
    <source>
        <dbReference type="Pfam" id="PF00149"/>
    </source>
</evidence>
<evidence type="ECO:0000313" key="5">
    <source>
        <dbReference type="EMBL" id="TYQ00251.1"/>
    </source>
</evidence>
<keyword evidence="1" id="KW-0479">Metal-binding</keyword>
<evidence type="ECO:0000256" key="2">
    <source>
        <dbReference type="ARBA" id="ARBA00022801"/>
    </source>
</evidence>
<dbReference type="GO" id="GO:0009245">
    <property type="term" value="P:lipid A biosynthetic process"/>
    <property type="evidence" value="ECO:0007669"/>
    <property type="project" value="TreeGrafter"/>
</dbReference>
<organism evidence="5 6">
    <name type="scientific">Tenacibaculum adriaticum</name>
    <dbReference type="NCBI Taxonomy" id="413713"/>
    <lineage>
        <taxon>Bacteria</taxon>
        <taxon>Pseudomonadati</taxon>
        <taxon>Bacteroidota</taxon>
        <taxon>Flavobacteriia</taxon>
        <taxon>Flavobacteriales</taxon>
        <taxon>Flavobacteriaceae</taxon>
        <taxon>Tenacibaculum</taxon>
    </lineage>
</organism>
<dbReference type="AlphaFoldDB" id="A0A5S5DW98"/>
<feature type="transmembrane region" description="Helical" evidence="3">
    <location>
        <begin position="38"/>
        <end position="60"/>
    </location>
</feature>